<feature type="transmembrane region" description="Helical" evidence="6">
    <location>
        <begin position="227"/>
        <end position="251"/>
    </location>
</feature>
<accession>A0A0P9H5F4</accession>
<organism evidence="7 8">
    <name type="scientific">Kouleothrix aurantiaca</name>
    <dbReference type="NCBI Taxonomy" id="186479"/>
    <lineage>
        <taxon>Bacteria</taxon>
        <taxon>Bacillati</taxon>
        <taxon>Chloroflexota</taxon>
        <taxon>Chloroflexia</taxon>
        <taxon>Chloroflexales</taxon>
        <taxon>Roseiflexineae</taxon>
        <taxon>Roseiflexaceae</taxon>
        <taxon>Kouleothrix</taxon>
    </lineage>
</organism>
<evidence type="ECO:0008006" key="9">
    <source>
        <dbReference type="Google" id="ProtNLM"/>
    </source>
</evidence>
<evidence type="ECO:0000313" key="8">
    <source>
        <dbReference type="Proteomes" id="UP000050509"/>
    </source>
</evidence>
<feature type="transmembrane region" description="Helical" evidence="6">
    <location>
        <begin position="139"/>
        <end position="160"/>
    </location>
</feature>
<dbReference type="GO" id="GO:0016020">
    <property type="term" value="C:membrane"/>
    <property type="evidence" value="ECO:0007669"/>
    <property type="project" value="UniProtKB-SubCell"/>
</dbReference>
<comment type="caution">
    <text evidence="7">The sequence shown here is derived from an EMBL/GenBank/DDBJ whole genome shotgun (WGS) entry which is preliminary data.</text>
</comment>
<dbReference type="GO" id="GO:0055085">
    <property type="term" value="P:transmembrane transport"/>
    <property type="evidence" value="ECO:0007669"/>
    <property type="project" value="TreeGrafter"/>
</dbReference>
<evidence type="ECO:0000256" key="3">
    <source>
        <dbReference type="ARBA" id="ARBA00022692"/>
    </source>
</evidence>
<sequence>YAVYWLLANSLAAMTPFIIGLVLAYLLLPLVNRLSRRMPRPAAILTVYLGGFLLIFLAFAYIVPPVVSQVQELLTNMPSREQLESFGSSLLQQYENQVPAAIKQPIEQGLNSALRTLQTNFATYVQGLTTFLFTQVLQILNTVSFLIGFLIIPFWLFYVLNDEEKGKAFLDRVLHRRIRDDFWNIFGIIDQVFSDYIRGQLLLGLAVGVMVGVGLLILRLLGFDVPYALLLAIVAGITELVPIIGPILGAIPGVLLGFFASQHGWQTGLAVLVLYLVVQQLENNFLVPRIIGESIGLHEAILTVVLIAMGQIFGLLGVVLAAPVAAIARDLFVYIYRRLGGMSAAVAANSIHAEGRAEEQKAQADHMA</sequence>
<evidence type="ECO:0000256" key="2">
    <source>
        <dbReference type="ARBA" id="ARBA00009773"/>
    </source>
</evidence>
<name>A0A0P9H5F4_9CHLR</name>
<dbReference type="InterPro" id="IPR002549">
    <property type="entry name" value="AI-2E-like"/>
</dbReference>
<feature type="transmembrane region" description="Helical" evidence="6">
    <location>
        <begin position="6"/>
        <end position="30"/>
    </location>
</feature>
<proteinExistence type="inferred from homology"/>
<evidence type="ECO:0000256" key="1">
    <source>
        <dbReference type="ARBA" id="ARBA00004141"/>
    </source>
</evidence>
<dbReference type="AlphaFoldDB" id="A0A0P9H5F4"/>
<evidence type="ECO:0000256" key="4">
    <source>
        <dbReference type="ARBA" id="ARBA00022989"/>
    </source>
</evidence>
<evidence type="ECO:0000313" key="7">
    <source>
        <dbReference type="EMBL" id="KPV49137.1"/>
    </source>
</evidence>
<dbReference type="PANTHER" id="PTHR21716">
    <property type="entry name" value="TRANSMEMBRANE PROTEIN"/>
    <property type="match status" value="1"/>
</dbReference>
<feature type="transmembrane region" description="Helical" evidence="6">
    <location>
        <begin position="263"/>
        <end position="281"/>
    </location>
</feature>
<protein>
    <recommendedName>
        <fullName evidence="9">Permease</fullName>
    </recommendedName>
</protein>
<dbReference type="PANTHER" id="PTHR21716:SF62">
    <property type="entry name" value="TRANSPORT PROTEIN YDBI-RELATED"/>
    <property type="match status" value="1"/>
</dbReference>
<feature type="transmembrane region" description="Helical" evidence="6">
    <location>
        <begin position="42"/>
        <end position="63"/>
    </location>
</feature>
<keyword evidence="4 6" id="KW-1133">Transmembrane helix</keyword>
<gene>
    <name evidence="7" type="ORF">SE17_34315</name>
</gene>
<dbReference type="Proteomes" id="UP000050509">
    <property type="component" value="Unassembled WGS sequence"/>
</dbReference>
<keyword evidence="3 6" id="KW-0812">Transmembrane</keyword>
<reference evidence="7 8" key="1">
    <citation type="submission" date="2015-09" db="EMBL/GenBank/DDBJ databases">
        <title>Draft genome sequence of Kouleothrix aurantiaca JCM 19913.</title>
        <authorList>
            <person name="Hemp J."/>
        </authorList>
    </citation>
    <scope>NUCLEOTIDE SEQUENCE [LARGE SCALE GENOMIC DNA]</scope>
    <source>
        <strain evidence="7 8">COM-B</strain>
    </source>
</reference>
<dbReference type="EMBL" id="LJCR01002172">
    <property type="protein sequence ID" value="KPV49137.1"/>
    <property type="molecule type" value="Genomic_DNA"/>
</dbReference>
<feature type="transmembrane region" description="Helical" evidence="6">
    <location>
        <begin position="201"/>
        <end position="221"/>
    </location>
</feature>
<feature type="non-terminal residue" evidence="7">
    <location>
        <position position="1"/>
    </location>
</feature>
<comment type="subcellular location">
    <subcellularLocation>
        <location evidence="1">Membrane</location>
        <topology evidence="1">Multi-pass membrane protein</topology>
    </subcellularLocation>
</comment>
<comment type="similarity">
    <text evidence="2">Belongs to the autoinducer-2 exporter (AI-2E) (TC 2.A.86) family.</text>
</comment>
<evidence type="ECO:0000256" key="5">
    <source>
        <dbReference type="ARBA" id="ARBA00023136"/>
    </source>
</evidence>
<feature type="transmembrane region" description="Helical" evidence="6">
    <location>
        <begin position="301"/>
        <end position="328"/>
    </location>
</feature>
<keyword evidence="8" id="KW-1185">Reference proteome</keyword>
<evidence type="ECO:0000256" key="6">
    <source>
        <dbReference type="SAM" id="Phobius"/>
    </source>
</evidence>
<dbReference type="Pfam" id="PF01594">
    <property type="entry name" value="AI-2E_transport"/>
    <property type="match status" value="1"/>
</dbReference>
<keyword evidence="5 6" id="KW-0472">Membrane</keyword>